<dbReference type="SUPFAM" id="SSF51430">
    <property type="entry name" value="NAD(P)-linked oxidoreductase"/>
    <property type="match status" value="1"/>
</dbReference>
<dbReference type="OrthoDB" id="416253at2759"/>
<evidence type="ECO:0000313" key="2">
    <source>
        <dbReference type="Proteomes" id="UP000620124"/>
    </source>
</evidence>
<keyword evidence="2" id="KW-1185">Reference proteome</keyword>
<dbReference type="EMBL" id="JACAZI010000007">
    <property type="protein sequence ID" value="KAF7356390.1"/>
    <property type="molecule type" value="Genomic_DNA"/>
</dbReference>
<comment type="caution">
    <text evidence="1">The sequence shown here is derived from an EMBL/GenBank/DDBJ whole genome shotgun (WGS) entry which is preliminary data.</text>
</comment>
<evidence type="ECO:0000313" key="1">
    <source>
        <dbReference type="EMBL" id="KAF7356390.1"/>
    </source>
</evidence>
<reference evidence="1" key="1">
    <citation type="submission" date="2020-05" db="EMBL/GenBank/DDBJ databases">
        <title>Mycena genomes resolve the evolution of fungal bioluminescence.</title>
        <authorList>
            <person name="Tsai I.J."/>
        </authorList>
    </citation>
    <scope>NUCLEOTIDE SEQUENCE</scope>
    <source>
        <strain evidence="1">CCC161011</strain>
    </source>
</reference>
<name>A0A8H6YE64_9AGAR</name>
<dbReference type="AlphaFoldDB" id="A0A8H6YE64"/>
<dbReference type="Gene3D" id="3.20.20.100">
    <property type="entry name" value="NADP-dependent oxidoreductase domain"/>
    <property type="match status" value="1"/>
</dbReference>
<organism evidence="1 2">
    <name type="scientific">Mycena venus</name>
    <dbReference type="NCBI Taxonomy" id="2733690"/>
    <lineage>
        <taxon>Eukaryota</taxon>
        <taxon>Fungi</taxon>
        <taxon>Dikarya</taxon>
        <taxon>Basidiomycota</taxon>
        <taxon>Agaricomycotina</taxon>
        <taxon>Agaricomycetes</taxon>
        <taxon>Agaricomycetidae</taxon>
        <taxon>Agaricales</taxon>
        <taxon>Marasmiineae</taxon>
        <taxon>Mycenaceae</taxon>
        <taxon>Mycena</taxon>
    </lineage>
</organism>
<gene>
    <name evidence="1" type="ORF">MVEN_00971600</name>
</gene>
<accession>A0A8H6YE64</accession>
<proteinExistence type="predicted"/>
<dbReference type="Proteomes" id="UP000620124">
    <property type="component" value="Unassembled WGS sequence"/>
</dbReference>
<sequence length="86" mass="9572">MESDMSDENRLITSLPTTTITSDPGLLVLLRYSLQKNYIAIPKSASKTSIISNINICDFQLEPQEVMNRDGLEEALIVDWDPSACP</sequence>
<dbReference type="InterPro" id="IPR036812">
    <property type="entry name" value="NAD(P)_OxRdtase_dom_sf"/>
</dbReference>
<protein>
    <submittedName>
        <fullName evidence="1">Aldo/keto reductase</fullName>
    </submittedName>
</protein>